<feature type="transmembrane region" description="Helical" evidence="1">
    <location>
        <begin position="324"/>
        <end position="348"/>
    </location>
</feature>
<feature type="transmembrane region" description="Helical" evidence="1">
    <location>
        <begin position="301"/>
        <end position="318"/>
    </location>
</feature>
<feature type="transmembrane region" description="Helical" evidence="1">
    <location>
        <begin position="241"/>
        <end position="258"/>
    </location>
</feature>
<gene>
    <name evidence="2" type="ORF">PPRIM_AZ9-3.1.T0320071</name>
</gene>
<accession>A0A8S1L1H7</accession>
<evidence type="ECO:0000313" key="2">
    <source>
        <dbReference type="EMBL" id="CAD8061668.1"/>
    </source>
</evidence>
<keyword evidence="1" id="KW-0812">Transmembrane</keyword>
<evidence type="ECO:0008006" key="4">
    <source>
        <dbReference type="Google" id="ProtNLM"/>
    </source>
</evidence>
<keyword evidence="1" id="KW-0472">Membrane</keyword>
<dbReference type="Proteomes" id="UP000688137">
    <property type="component" value="Unassembled WGS sequence"/>
</dbReference>
<dbReference type="AlphaFoldDB" id="A0A8S1L1H7"/>
<sequence length="427" mass="51381">MDLECLLFRVHKSLLTFSKTKQIVSILFKATSISIFFYLIYFVVLNLIQISKQPCTNNIEFMNQTQFKNETLFKIFIYDKDEIYQTYKYSKQSAIYSLPEEILKKHNISIEEYKIDKKCYAQNWVEDLILTQSNIEILFLNDLIQKLRNVNETHYLLEIENNKVLIWMNKLDLEEEKNPISEKFLKTFAFIIKCTIYLFCQTCIASLIIKILQFGIPILLNAGWYRLYQRILINNNKQSHMLKISYLLLFFVFFQVYQSRTLLTYIYYNQATIQSQKNLLLLILFNEIMSNFFFRTRSTLLFAPKYLVSYYILFFIYMEGTNFAFYYHFVNILWLLSIATVLAFLHFYEIPAIQEWNEASFYTPKITRPRTLYFPLTQLEWKVDIPQIWTMFYPLHGRQYFNVENLSLVDDNQDLLNNYLQQNAANQ</sequence>
<keyword evidence="1" id="KW-1133">Transmembrane helix</keyword>
<feature type="transmembrane region" description="Helical" evidence="1">
    <location>
        <begin position="26"/>
        <end position="48"/>
    </location>
</feature>
<protein>
    <recommendedName>
        <fullName evidence="4">Transmembrane protein</fullName>
    </recommendedName>
</protein>
<evidence type="ECO:0000256" key="1">
    <source>
        <dbReference type="SAM" id="Phobius"/>
    </source>
</evidence>
<evidence type="ECO:0000313" key="3">
    <source>
        <dbReference type="Proteomes" id="UP000688137"/>
    </source>
</evidence>
<dbReference type="EMBL" id="CAJJDM010000031">
    <property type="protein sequence ID" value="CAD8061668.1"/>
    <property type="molecule type" value="Genomic_DNA"/>
</dbReference>
<comment type="caution">
    <text evidence="2">The sequence shown here is derived from an EMBL/GenBank/DDBJ whole genome shotgun (WGS) entry which is preliminary data.</text>
</comment>
<dbReference type="OMA" id="FVFFQVY"/>
<feature type="transmembrane region" description="Helical" evidence="1">
    <location>
        <begin position="196"/>
        <end position="220"/>
    </location>
</feature>
<reference evidence="2" key="1">
    <citation type="submission" date="2021-01" db="EMBL/GenBank/DDBJ databases">
        <authorList>
            <consortium name="Genoscope - CEA"/>
            <person name="William W."/>
        </authorList>
    </citation>
    <scope>NUCLEOTIDE SEQUENCE</scope>
</reference>
<organism evidence="2 3">
    <name type="scientific">Paramecium primaurelia</name>
    <dbReference type="NCBI Taxonomy" id="5886"/>
    <lineage>
        <taxon>Eukaryota</taxon>
        <taxon>Sar</taxon>
        <taxon>Alveolata</taxon>
        <taxon>Ciliophora</taxon>
        <taxon>Intramacronucleata</taxon>
        <taxon>Oligohymenophorea</taxon>
        <taxon>Peniculida</taxon>
        <taxon>Parameciidae</taxon>
        <taxon>Paramecium</taxon>
    </lineage>
</organism>
<keyword evidence="3" id="KW-1185">Reference proteome</keyword>
<proteinExistence type="predicted"/>
<name>A0A8S1L1H7_PARPR</name>